<dbReference type="EMBL" id="FUZA01000002">
    <property type="protein sequence ID" value="SKB85577.1"/>
    <property type="molecule type" value="Genomic_DNA"/>
</dbReference>
<feature type="domain" description="FAD/NAD(P)-binding" evidence="9">
    <location>
        <begin position="4"/>
        <end position="322"/>
    </location>
</feature>
<keyword evidence="10" id="KW-0670">Pyruvate</keyword>
<dbReference type="SUPFAM" id="SSF55424">
    <property type="entry name" value="FAD/NAD-linked reductases, dimerisation (C-terminal) domain"/>
    <property type="match status" value="1"/>
</dbReference>
<dbReference type="RefSeq" id="WP_082215098.1">
    <property type="nucleotide sequence ID" value="NZ_FUZA01000002.1"/>
</dbReference>
<keyword evidence="6" id="KW-0547">Nucleotide-binding</keyword>
<keyword evidence="4" id="KW-0560">Oxidoreductase</keyword>
<dbReference type="Pfam" id="PF02852">
    <property type="entry name" value="Pyr_redox_dim"/>
    <property type="match status" value="1"/>
</dbReference>
<comment type="similarity">
    <text evidence="1">Belongs to the class-I pyridine nucleotide-disulfide oxidoreductase family.</text>
</comment>
<sequence>MQHYDAIVIGSGQAGTPLSKKLAESGLKTALIEKRWIGGTCVNDGCSPTKAMIASAKAAWSVYHNKSLGIITDHFYVDFSAITQRKNDIVHRMRSNSEKSIQESKNLDLHYGTATFSGDKEITVTLNDGGSLTLSADKFFINTGEKPSIPKIEGIENIDYLTSTSIMELDSIPEHLLVLGSGYIGLEFGQMFKRFGSKVTILEPSERILKKEDQDIADEVVKILAEEDIEILTKTKALSVSKNGGKIIVTVDKDGKQSQLNCSHILIATGRKPQTKALSLEKTGVETDEKGYIKVNDRLETTAADIYALGDVKGGPAFTHISYDDYRIISENVIEKGNASIKDRLVPYCMFIDPQLGRVGITEQEARDQGLDILVATIKNDSVARSIETGDERGMMKAVIDAKTKQILGASVLAEQGGEIVTILQMAMMGNVTYDRIMNGVFAHPTYAESLNNLFMSLEQ</sequence>
<dbReference type="PRINTS" id="PR00411">
    <property type="entry name" value="PNDRDTASEI"/>
</dbReference>
<name>A0A1T5ENQ9_9BACT</name>
<accession>A0A1T5ENQ9</accession>
<comment type="cofactor">
    <cofactor evidence="6">
        <name>FAD</name>
        <dbReference type="ChEBI" id="CHEBI:57692"/>
    </cofactor>
    <text evidence="6">Binds 1 FAD per subunit.</text>
</comment>
<feature type="binding site" evidence="6">
    <location>
        <begin position="180"/>
        <end position="187"/>
    </location>
    <ligand>
        <name>NAD(+)</name>
        <dbReference type="ChEBI" id="CHEBI:57540"/>
    </ligand>
</feature>
<keyword evidence="2" id="KW-0285">Flavoprotein</keyword>
<dbReference type="Pfam" id="PF07992">
    <property type="entry name" value="Pyr_redox_2"/>
    <property type="match status" value="1"/>
</dbReference>
<dbReference type="SUPFAM" id="SSF51905">
    <property type="entry name" value="FAD/NAD(P)-binding domain"/>
    <property type="match status" value="1"/>
</dbReference>
<proteinExistence type="inferred from homology"/>
<dbReference type="OrthoDB" id="9800167at2"/>
<dbReference type="Gene3D" id="3.50.50.60">
    <property type="entry name" value="FAD/NAD(P)-binding domain"/>
    <property type="match status" value="2"/>
</dbReference>
<dbReference type="GO" id="GO:0003955">
    <property type="term" value="F:NAD(P)H dehydrogenase (quinone) activity"/>
    <property type="evidence" value="ECO:0007669"/>
    <property type="project" value="TreeGrafter"/>
</dbReference>
<dbReference type="PIRSF" id="PIRSF000350">
    <property type="entry name" value="Mercury_reductase_MerA"/>
    <property type="match status" value="1"/>
</dbReference>
<feature type="binding site" evidence="6">
    <location>
        <position position="311"/>
    </location>
    <ligand>
        <name>FAD</name>
        <dbReference type="ChEBI" id="CHEBI:57692"/>
    </ligand>
</feature>
<protein>
    <submittedName>
        <fullName evidence="10">Pyruvate/2-oxoglutarate dehydrogenase complex, dihydrolipoamide dehydrogenase (E3) component</fullName>
    </submittedName>
</protein>
<evidence type="ECO:0000256" key="5">
    <source>
        <dbReference type="PIRSR" id="PIRSR000350-2"/>
    </source>
</evidence>
<dbReference type="PRINTS" id="PR00368">
    <property type="entry name" value="FADPNR"/>
</dbReference>
<dbReference type="STRING" id="651661.SAMN05660293_02637"/>
<feature type="domain" description="Pyridine nucleotide-disulphide oxidoreductase dimerisation" evidence="8">
    <location>
        <begin position="346"/>
        <end position="453"/>
    </location>
</feature>
<feature type="active site" description="Proton acceptor" evidence="5">
    <location>
        <position position="444"/>
    </location>
</feature>
<dbReference type="PANTHER" id="PTHR43014">
    <property type="entry name" value="MERCURIC REDUCTASE"/>
    <property type="match status" value="1"/>
</dbReference>
<evidence type="ECO:0000256" key="2">
    <source>
        <dbReference type="ARBA" id="ARBA00022630"/>
    </source>
</evidence>
<evidence type="ECO:0000256" key="6">
    <source>
        <dbReference type="PIRSR" id="PIRSR000350-3"/>
    </source>
</evidence>
<dbReference type="GO" id="GO:0050660">
    <property type="term" value="F:flavin adenine dinucleotide binding"/>
    <property type="evidence" value="ECO:0007669"/>
    <property type="project" value="TreeGrafter"/>
</dbReference>
<gene>
    <name evidence="10" type="ORF">SAMN05660293_02637</name>
</gene>
<dbReference type="InterPro" id="IPR023753">
    <property type="entry name" value="FAD/NAD-binding_dom"/>
</dbReference>
<keyword evidence="6" id="KW-0520">NAD</keyword>
<feature type="binding site" evidence="6">
    <location>
        <position position="50"/>
    </location>
    <ligand>
        <name>FAD</name>
        <dbReference type="ChEBI" id="CHEBI:57692"/>
    </ligand>
</feature>
<dbReference type="Proteomes" id="UP000190897">
    <property type="component" value="Unassembled WGS sequence"/>
</dbReference>
<dbReference type="AlphaFoldDB" id="A0A1T5ENQ9"/>
<evidence type="ECO:0000313" key="11">
    <source>
        <dbReference type="Proteomes" id="UP000190897"/>
    </source>
</evidence>
<feature type="binding site" evidence="6">
    <location>
        <position position="270"/>
    </location>
    <ligand>
        <name>NAD(+)</name>
        <dbReference type="ChEBI" id="CHEBI:57540"/>
    </ligand>
</feature>
<keyword evidence="3 6" id="KW-0274">FAD</keyword>
<evidence type="ECO:0000259" key="9">
    <source>
        <dbReference type="Pfam" id="PF07992"/>
    </source>
</evidence>
<dbReference type="Gene3D" id="3.30.390.30">
    <property type="match status" value="1"/>
</dbReference>
<feature type="binding site" evidence="6">
    <location>
        <position position="203"/>
    </location>
    <ligand>
        <name>NAD(+)</name>
        <dbReference type="ChEBI" id="CHEBI:57540"/>
    </ligand>
</feature>
<keyword evidence="11" id="KW-1185">Reference proteome</keyword>
<reference evidence="11" key="1">
    <citation type="submission" date="2017-02" db="EMBL/GenBank/DDBJ databases">
        <authorList>
            <person name="Varghese N."/>
            <person name="Submissions S."/>
        </authorList>
    </citation>
    <scope>NUCLEOTIDE SEQUENCE [LARGE SCALE GENOMIC DNA]</scope>
    <source>
        <strain evidence="11">DSM 22270</strain>
    </source>
</reference>
<dbReference type="InterPro" id="IPR001100">
    <property type="entry name" value="Pyr_nuc-diS_OxRdtase"/>
</dbReference>
<evidence type="ECO:0000313" key="10">
    <source>
        <dbReference type="EMBL" id="SKB85577.1"/>
    </source>
</evidence>
<dbReference type="InterPro" id="IPR004099">
    <property type="entry name" value="Pyr_nucl-diS_OxRdtase_dimer"/>
</dbReference>
<dbReference type="PANTHER" id="PTHR43014:SF2">
    <property type="entry name" value="MERCURIC REDUCTASE"/>
    <property type="match status" value="1"/>
</dbReference>
<evidence type="ECO:0000256" key="4">
    <source>
        <dbReference type="ARBA" id="ARBA00023002"/>
    </source>
</evidence>
<evidence type="ECO:0000256" key="7">
    <source>
        <dbReference type="PIRSR" id="PIRSR000350-4"/>
    </source>
</evidence>
<evidence type="ECO:0000256" key="1">
    <source>
        <dbReference type="ARBA" id="ARBA00007532"/>
    </source>
</evidence>
<dbReference type="InterPro" id="IPR016156">
    <property type="entry name" value="FAD/NAD-linked_Rdtase_dimer_sf"/>
</dbReference>
<dbReference type="InterPro" id="IPR036188">
    <property type="entry name" value="FAD/NAD-bd_sf"/>
</dbReference>
<dbReference type="FunFam" id="3.30.390.30:FF:000001">
    <property type="entry name" value="Dihydrolipoyl dehydrogenase"/>
    <property type="match status" value="1"/>
</dbReference>
<feature type="disulfide bond" description="Redox-active" evidence="7">
    <location>
        <begin position="41"/>
        <end position="46"/>
    </location>
</feature>
<evidence type="ECO:0000256" key="3">
    <source>
        <dbReference type="ARBA" id="ARBA00022827"/>
    </source>
</evidence>
<evidence type="ECO:0000259" key="8">
    <source>
        <dbReference type="Pfam" id="PF02852"/>
    </source>
</evidence>
<organism evidence="10 11">
    <name type="scientific">Dyadobacter psychrophilus</name>
    <dbReference type="NCBI Taxonomy" id="651661"/>
    <lineage>
        <taxon>Bacteria</taxon>
        <taxon>Pseudomonadati</taxon>
        <taxon>Bacteroidota</taxon>
        <taxon>Cytophagia</taxon>
        <taxon>Cytophagales</taxon>
        <taxon>Spirosomataceae</taxon>
        <taxon>Dyadobacter</taxon>
    </lineage>
</organism>